<gene>
    <name evidence="4" type="primary">hddC</name>
    <name evidence="4" type="ORF">DE4585_01884</name>
</gene>
<dbReference type="Proteomes" id="UP000295117">
    <property type="component" value="Unassembled WGS sequence"/>
</dbReference>
<evidence type="ECO:0000313" key="5">
    <source>
        <dbReference type="Proteomes" id="UP000295117"/>
    </source>
</evidence>
<comment type="similarity">
    <text evidence="1">Belongs to the transferase hexapeptide repeat family.</text>
</comment>
<dbReference type="CDD" id="cd04181">
    <property type="entry name" value="NTP_transferase"/>
    <property type="match status" value="1"/>
</dbReference>
<name>A0A4R8S6F8_9MYCO</name>
<reference evidence="4 5" key="1">
    <citation type="journal article" date="2019" name="Sci. Rep.">
        <title>Extended insight into the Mycobacterium chelonae-abscessus complex through whole genome sequencing of Mycobacterium salmoniphilum outbreak and Mycobacterium salmoniphilum-like strains.</title>
        <authorList>
            <person name="Behra P.R.K."/>
            <person name="Das S."/>
            <person name="Pettersson B.M.F."/>
            <person name="Shirreff L."/>
            <person name="DuCote T."/>
            <person name="Jacobsson K.G."/>
            <person name="Ennis D.G."/>
            <person name="Kirsebom L.A."/>
        </authorList>
    </citation>
    <scope>NUCLEOTIDE SEQUENCE [LARGE SCALE GENOMIC DNA]</scope>
    <source>
        <strain evidence="4 5">DE 4585</strain>
    </source>
</reference>
<dbReference type="GO" id="GO:0016779">
    <property type="term" value="F:nucleotidyltransferase activity"/>
    <property type="evidence" value="ECO:0007669"/>
    <property type="project" value="UniProtKB-KW"/>
</dbReference>
<dbReference type="PANTHER" id="PTHR22572">
    <property type="entry name" value="SUGAR-1-PHOSPHATE GUANYL TRANSFERASE"/>
    <property type="match status" value="1"/>
</dbReference>
<dbReference type="Gene3D" id="2.160.10.10">
    <property type="entry name" value="Hexapeptide repeat proteins"/>
    <property type="match status" value="1"/>
</dbReference>
<dbReference type="InterPro" id="IPR029044">
    <property type="entry name" value="Nucleotide-diphossugar_trans"/>
</dbReference>
<dbReference type="SUPFAM" id="SSF53448">
    <property type="entry name" value="Nucleotide-diphospho-sugar transferases"/>
    <property type="match status" value="1"/>
</dbReference>
<dbReference type="EC" id="2.7.7.71" evidence="4"/>
<dbReference type="Pfam" id="PF25087">
    <property type="entry name" value="GMPPB_C"/>
    <property type="match status" value="1"/>
</dbReference>
<dbReference type="Gene3D" id="3.90.550.10">
    <property type="entry name" value="Spore Coat Polysaccharide Biosynthesis Protein SpsA, Chain A"/>
    <property type="match status" value="1"/>
</dbReference>
<evidence type="ECO:0000259" key="2">
    <source>
        <dbReference type="Pfam" id="PF00483"/>
    </source>
</evidence>
<keyword evidence="4" id="KW-0808">Transferase</keyword>
<dbReference type="InterPro" id="IPR050486">
    <property type="entry name" value="Mannose-1P_guanyltransferase"/>
</dbReference>
<dbReference type="EMBL" id="PECH01000006">
    <property type="protein sequence ID" value="TDZ83089.1"/>
    <property type="molecule type" value="Genomic_DNA"/>
</dbReference>
<feature type="domain" description="Mannose-1-phosphate guanyltransferase C-terminal" evidence="3">
    <location>
        <begin position="267"/>
        <end position="360"/>
    </location>
</feature>
<comment type="caution">
    <text evidence="4">The sequence shown here is derived from an EMBL/GenBank/DDBJ whole genome shotgun (WGS) entry which is preliminary data.</text>
</comment>
<protein>
    <submittedName>
        <fullName evidence="4">D-glycero-alpha-D-manno-heptose 1-phosphate guanylyltransferase</fullName>
        <ecNumber evidence="4">2.7.7.71</ecNumber>
    </submittedName>
</protein>
<proteinExistence type="inferred from homology"/>
<organism evidence="4 5">
    <name type="scientific">Mycobacteroides salmoniphilum</name>
    <dbReference type="NCBI Taxonomy" id="404941"/>
    <lineage>
        <taxon>Bacteria</taxon>
        <taxon>Bacillati</taxon>
        <taxon>Actinomycetota</taxon>
        <taxon>Actinomycetes</taxon>
        <taxon>Mycobacteriales</taxon>
        <taxon>Mycobacteriaceae</taxon>
        <taxon>Mycobacteroides</taxon>
    </lineage>
</organism>
<dbReference type="Pfam" id="PF00483">
    <property type="entry name" value="NTP_transferase"/>
    <property type="match status" value="1"/>
</dbReference>
<dbReference type="RefSeq" id="WP_134065902.1">
    <property type="nucleotide sequence ID" value="NZ_PECG01000009.1"/>
</dbReference>
<dbReference type="AlphaFoldDB" id="A0A4R8S6F8"/>
<keyword evidence="4" id="KW-0548">Nucleotidyltransferase</keyword>
<sequence>MPESVVSGSAESGTVVESGTVKADAVILVGGQGTRLRPLTLSAPKPMLPIAGFPFLTHVLSRVAAAGIDHVVLGTSYKAEVFESEFGDGSKLGLSITYVTETEPLGTGGAIRNVLQHLRHDTALVFNGDVLSGLDLKDLLAHHEQTQADLTLHLVRVGDPRAFGCVPTDSDGRVTAFLEKTEDPPTDQINAGCYVFRRELIEQIPSGRPVSVEREVFPGLLSSGAKVCGYVDTSYWRDMGTPEDFVRGSADLVRGIAPSPAIPEHPGEALVHDGASVAPGALVIGGTVVGRGAEIGPGARLDGAVIFDGARIEAGAVVERSIIGFGARIGPRALVRDGVIGDGADIGARCELLRGARVWPGITIPDGGIRYSSDV</sequence>
<evidence type="ECO:0000313" key="4">
    <source>
        <dbReference type="EMBL" id="TDZ83089.1"/>
    </source>
</evidence>
<dbReference type="InterPro" id="IPR005835">
    <property type="entry name" value="NTP_transferase_dom"/>
</dbReference>
<accession>A0A4R8S6F8</accession>
<dbReference type="InterPro" id="IPR056729">
    <property type="entry name" value="GMPPB_C"/>
</dbReference>
<evidence type="ECO:0000256" key="1">
    <source>
        <dbReference type="ARBA" id="ARBA00007274"/>
    </source>
</evidence>
<feature type="domain" description="Nucleotidyl transferase" evidence="2">
    <location>
        <begin position="25"/>
        <end position="252"/>
    </location>
</feature>
<evidence type="ECO:0000259" key="3">
    <source>
        <dbReference type="Pfam" id="PF25087"/>
    </source>
</evidence>